<feature type="domain" description="Response regulatory" evidence="4">
    <location>
        <begin position="127"/>
        <end position="245"/>
    </location>
</feature>
<name>A0A2S4M784_9BURK</name>
<organism evidence="6 7">
    <name type="scientific">Paraburkholderia eburnea</name>
    <dbReference type="NCBI Taxonomy" id="1189126"/>
    <lineage>
        <taxon>Bacteria</taxon>
        <taxon>Pseudomonadati</taxon>
        <taxon>Pseudomonadota</taxon>
        <taxon>Betaproteobacteria</taxon>
        <taxon>Burkholderiales</taxon>
        <taxon>Burkholderiaceae</taxon>
        <taxon>Paraburkholderia</taxon>
    </lineage>
</organism>
<dbReference type="PANTHER" id="PTHR45138:SF9">
    <property type="entry name" value="DIGUANYLATE CYCLASE DGCM-RELATED"/>
    <property type="match status" value="1"/>
</dbReference>
<accession>A0A2S4M784</accession>
<dbReference type="PANTHER" id="PTHR45138">
    <property type="entry name" value="REGULATORY COMPONENTS OF SENSORY TRANSDUCTION SYSTEM"/>
    <property type="match status" value="1"/>
</dbReference>
<dbReference type="GO" id="GO:0052621">
    <property type="term" value="F:diguanylate cyclase activity"/>
    <property type="evidence" value="ECO:0007669"/>
    <property type="project" value="UniProtKB-EC"/>
</dbReference>
<dbReference type="SUPFAM" id="SSF55073">
    <property type="entry name" value="Nucleotide cyclase"/>
    <property type="match status" value="1"/>
</dbReference>
<feature type="modified residue" description="4-aspartylphosphate" evidence="3">
    <location>
        <position position="176"/>
    </location>
</feature>
<evidence type="ECO:0000256" key="2">
    <source>
        <dbReference type="ARBA" id="ARBA00034247"/>
    </source>
</evidence>
<dbReference type="Proteomes" id="UP000237381">
    <property type="component" value="Unassembled WGS sequence"/>
</dbReference>
<dbReference type="SUPFAM" id="SSF52172">
    <property type="entry name" value="CheY-like"/>
    <property type="match status" value="2"/>
</dbReference>
<feature type="domain" description="Response regulatory" evidence="4">
    <location>
        <begin position="2"/>
        <end position="118"/>
    </location>
</feature>
<dbReference type="GO" id="GO:0043709">
    <property type="term" value="P:cell adhesion involved in single-species biofilm formation"/>
    <property type="evidence" value="ECO:0007669"/>
    <property type="project" value="TreeGrafter"/>
</dbReference>
<dbReference type="EMBL" id="PQGA01000008">
    <property type="protein sequence ID" value="POR50582.1"/>
    <property type="molecule type" value="Genomic_DNA"/>
</dbReference>
<evidence type="ECO:0000256" key="1">
    <source>
        <dbReference type="ARBA" id="ARBA00012528"/>
    </source>
</evidence>
<dbReference type="EC" id="2.7.7.65" evidence="1"/>
<dbReference type="InterPro" id="IPR043128">
    <property type="entry name" value="Rev_trsase/Diguanyl_cyclase"/>
</dbReference>
<feature type="domain" description="GGDEF" evidence="5">
    <location>
        <begin position="295"/>
        <end position="425"/>
    </location>
</feature>
<dbReference type="InterPro" id="IPR050469">
    <property type="entry name" value="Diguanylate_Cyclase"/>
</dbReference>
<dbReference type="AlphaFoldDB" id="A0A2S4M784"/>
<dbReference type="NCBIfam" id="TIGR00254">
    <property type="entry name" value="GGDEF"/>
    <property type="match status" value="1"/>
</dbReference>
<feature type="modified residue" description="4-aspartylphosphate" evidence="3">
    <location>
        <position position="51"/>
    </location>
</feature>
<keyword evidence="7" id="KW-1185">Reference proteome</keyword>
<evidence type="ECO:0000313" key="7">
    <source>
        <dbReference type="Proteomes" id="UP000237381"/>
    </source>
</evidence>
<dbReference type="InterPro" id="IPR029787">
    <property type="entry name" value="Nucleotide_cyclase"/>
</dbReference>
<dbReference type="PROSITE" id="PS50110">
    <property type="entry name" value="RESPONSE_REGULATORY"/>
    <property type="match status" value="2"/>
</dbReference>
<dbReference type="FunFam" id="3.30.70.270:FF:000001">
    <property type="entry name" value="Diguanylate cyclase domain protein"/>
    <property type="match status" value="1"/>
</dbReference>
<comment type="caution">
    <text evidence="6">The sequence shown here is derived from an EMBL/GenBank/DDBJ whole genome shotgun (WGS) entry which is preliminary data.</text>
</comment>
<dbReference type="InterPro" id="IPR001789">
    <property type="entry name" value="Sig_transdc_resp-reg_receiver"/>
</dbReference>
<evidence type="ECO:0000259" key="5">
    <source>
        <dbReference type="PROSITE" id="PS50887"/>
    </source>
</evidence>
<dbReference type="SMART" id="SM00448">
    <property type="entry name" value="REC"/>
    <property type="match status" value="2"/>
</dbReference>
<dbReference type="InterPro" id="IPR011006">
    <property type="entry name" value="CheY-like_superfamily"/>
</dbReference>
<dbReference type="Gene3D" id="3.40.50.2300">
    <property type="match status" value="2"/>
</dbReference>
<proteinExistence type="predicted"/>
<gene>
    <name evidence="6" type="ORF">B0G62_10873</name>
</gene>
<evidence type="ECO:0000313" key="6">
    <source>
        <dbReference type="EMBL" id="POR50582.1"/>
    </source>
</evidence>
<protein>
    <recommendedName>
        <fullName evidence="1">diguanylate cyclase</fullName>
        <ecNumber evidence="1">2.7.7.65</ecNumber>
    </recommendedName>
</protein>
<dbReference type="CDD" id="cd01949">
    <property type="entry name" value="GGDEF"/>
    <property type="match status" value="1"/>
</dbReference>
<dbReference type="Pfam" id="PF00072">
    <property type="entry name" value="Response_reg"/>
    <property type="match status" value="2"/>
</dbReference>
<dbReference type="CDD" id="cd00156">
    <property type="entry name" value="REC"/>
    <property type="match status" value="1"/>
</dbReference>
<keyword evidence="3" id="KW-0597">Phosphoprotein</keyword>
<dbReference type="GO" id="GO:0005886">
    <property type="term" value="C:plasma membrane"/>
    <property type="evidence" value="ECO:0007669"/>
    <property type="project" value="TreeGrafter"/>
</dbReference>
<dbReference type="InterPro" id="IPR000160">
    <property type="entry name" value="GGDEF_dom"/>
</dbReference>
<comment type="catalytic activity">
    <reaction evidence="2">
        <text>2 GTP = 3',3'-c-di-GMP + 2 diphosphate</text>
        <dbReference type="Rhea" id="RHEA:24898"/>
        <dbReference type="ChEBI" id="CHEBI:33019"/>
        <dbReference type="ChEBI" id="CHEBI:37565"/>
        <dbReference type="ChEBI" id="CHEBI:58805"/>
        <dbReference type="EC" id="2.7.7.65"/>
    </reaction>
</comment>
<dbReference type="PROSITE" id="PS50887">
    <property type="entry name" value="GGDEF"/>
    <property type="match status" value="1"/>
</dbReference>
<dbReference type="RefSeq" id="WP_167401287.1">
    <property type="nucleotide sequence ID" value="NZ_PQGA01000008.1"/>
</dbReference>
<dbReference type="Pfam" id="PF00990">
    <property type="entry name" value="GGDEF"/>
    <property type="match status" value="1"/>
</dbReference>
<dbReference type="SMART" id="SM00267">
    <property type="entry name" value="GGDEF"/>
    <property type="match status" value="1"/>
</dbReference>
<evidence type="ECO:0000256" key="3">
    <source>
        <dbReference type="PROSITE-ProRule" id="PRU00169"/>
    </source>
</evidence>
<dbReference type="GO" id="GO:1902201">
    <property type="term" value="P:negative regulation of bacterial-type flagellum-dependent cell motility"/>
    <property type="evidence" value="ECO:0007669"/>
    <property type="project" value="TreeGrafter"/>
</dbReference>
<dbReference type="GO" id="GO:0000160">
    <property type="term" value="P:phosphorelay signal transduction system"/>
    <property type="evidence" value="ECO:0007669"/>
    <property type="project" value="InterPro"/>
</dbReference>
<reference evidence="6 7" key="1">
    <citation type="submission" date="2018-01" db="EMBL/GenBank/DDBJ databases">
        <title>Genomic Encyclopedia of Type Strains, Phase III (KMG-III): the genomes of soil and plant-associated and newly described type strains.</title>
        <authorList>
            <person name="Whitman W."/>
        </authorList>
    </citation>
    <scope>NUCLEOTIDE SEQUENCE [LARGE SCALE GENOMIC DNA]</scope>
    <source>
        <strain evidence="6 7">JCM 18070</strain>
    </source>
</reference>
<sequence length="426" mass="47222">MHALIIEDSPVFVKIIEHTLQALGFQTTTVGTAAEATATLDRQTFNVVILDLNLPDQSGLDFCRTLRTNAAHRLLPVLMLTSDESELLLQRALEAGVTELFHKTRLAEIQVSLRDYIERMQRQYKGRVLLVEDSPTTAALLKHMLTRMSLTVDQFDTAEAALDAIPDGQYDLIVSDIMLAGQISGLGLVRSVRAMESEVARTPILGLSATEDAARKIEMLKLGANDYVSKPVIEEEFIARVGNLVSAKQLLDEVLAQRRELREHSIRDPLTGVYNRRYLAERSPQLCVQAERDQQPLSLLIVDLDHFKAINDTYGHDRGDRVLAGLGKLLGERCGEEDFAARFGGEEFIVLLPHCGKTQALAYAERLLEALRSLRPGDLDITASIGVSTITPPQPCDFDKLFKIADEAVYRAKDGGRNRVVQGHEG</sequence>
<dbReference type="Gene3D" id="3.30.70.270">
    <property type="match status" value="1"/>
</dbReference>
<evidence type="ECO:0000259" key="4">
    <source>
        <dbReference type="PROSITE" id="PS50110"/>
    </source>
</evidence>